<dbReference type="RefSeq" id="WP_189335690.1">
    <property type="nucleotide sequence ID" value="NZ_AP023356.1"/>
</dbReference>
<name>A0ABM7LK35_9ACTN</name>
<dbReference type="EMBL" id="AP023356">
    <property type="protein sequence ID" value="BCJ39609.1"/>
    <property type="molecule type" value="Genomic_DNA"/>
</dbReference>
<organism evidence="1 2">
    <name type="scientific">Actinoplanes ianthinogenes</name>
    <dbReference type="NCBI Taxonomy" id="122358"/>
    <lineage>
        <taxon>Bacteria</taxon>
        <taxon>Bacillati</taxon>
        <taxon>Actinomycetota</taxon>
        <taxon>Actinomycetes</taxon>
        <taxon>Micromonosporales</taxon>
        <taxon>Micromonosporaceae</taxon>
        <taxon>Actinoplanes</taxon>
    </lineage>
</organism>
<sequence>MRDFTAAAFPGTHPLSQVIRGYYRLRDADRRLQAGVLRRCAYRAVRDDRRPRDGSSPLERQRD</sequence>
<protein>
    <submittedName>
        <fullName evidence="1">Uncharacterized protein</fullName>
    </submittedName>
</protein>
<keyword evidence="2" id="KW-1185">Reference proteome</keyword>
<evidence type="ECO:0000313" key="2">
    <source>
        <dbReference type="Proteomes" id="UP000676967"/>
    </source>
</evidence>
<evidence type="ECO:0000313" key="1">
    <source>
        <dbReference type="EMBL" id="BCJ39609.1"/>
    </source>
</evidence>
<gene>
    <name evidence="1" type="ORF">Aiant_02660</name>
</gene>
<dbReference type="Proteomes" id="UP000676967">
    <property type="component" value="Chromosome"/>
</dbReference>
<accession>A0ABM7LK35</accession>
<reference evidence="1 2" key="1">
    <citation type="submission" date="2020-08" db="EMBL/GenBank/DDBJ databases">
        <title>Whole genome shotgun sequence of Actinoplanes ianthinogenes NBRC 13996.</title>
        <authorList>
            <person name="Komaki H."/>
            <person name="Tamura T."/>
        </authorList>
    </citation>
    <scope>NUCLEOTIDE SEQUENCE [LARGE SCALE GENOMIC DNA]</scope>
    <source>
        <strain evidence="1 2">NBRC 13996</strain>
    </source>
</reference>
<proteinExistence type="predicted"/>